<dbReference type="Gene3D" id="3.40.50.1000">
    <property type="entry name" value="HAD superfamily/HAD-like"/>
    <property type="match status" value="1"/>
</dbReference>
<dbReference type="PANTHER" id="PTHR21485:SF3">
    <property type="entry name" value="N-ACYLNEURAMINATE CYTIDYLYLTRANSFERASE"/>
    <property type="match status" value="1"/>
</dbReference>
<dbReference type="InterPro" id="IPR050793">
    <property type="entry name" value="CMP-NeuNAc_synthase"/>
</dbReference>
<sequence>MENTKRQQLKTFILDVDGVLTDGKYYYTTEGKVMKVFGPDDHDALLLLKNYLDIIMITGDKKGLPISEKRVVQDMKFPLYAVSTFERIKWIKENYNLDSVIYMGDGIFDGVIFDKVAYGIAPSNAFYKTKEKAHYITQHAGGDSAVAEACVHILEKFFVPVDFNNLMLKEGQGEWGE</sequence>
<dbReference type="SUPFAM" id="SSF56784">
    <property type="entry name" value="HAD-like"/>
    <property type="match status" value="1"/>
</dbReference>
<name>A0A2M7VIF9_9BACT</name>
<proteinExistence type="predicted"/>
<dbReference type="InterPro" id="IPR036412">
    <property type="entry name" value="HAD-like_sf"/>
</dbReference>
<reference evidence="2" key="1">
    <citation type="submission" date="2017-09" db="EMBL/GenBank/DDBJ databases">
        <title>Depth-based differentiation of microbial function through sediment-hosted aquifers and enrichment of novel symbionts in the deep terrestrial subsurface.</title>
        <authorList>
            <person name="Probst A.J."/>
            <person name="Ladd B."/>
            <person name="Jarett J.K."/>
            <person name="Geller-Mcgrath D.E."/>
            <person name="Sieber C.M.K."/>
            <person name="Emerson J.B."/>
            <person name="Anantharaman K."/>
            <person name="Thomas B.C."/>
            <person name="Malmstrom R."/>
            <person name="Stieglmeier M."/>
            <person name="Klingl A."/>
            <person name="Woyke T."/>
            <person name="Ryan C.M."/>
            <person name="Banfield J.F."/>
        </authorList>
    </citation>
    <scope>NUCLEOTIDE SEQUENCE [LARGE SCALE GENOMIC DNA]</scope>
</reference>
<accession>A0A2M7VIF9</accession>
<organism evidence="1 2">
    <name type="scientific">bacterium (Candidatus Gribaldobacteria) CG_4_10_14_0_2_um_filter_41_16</name>
    <dbReference type="NCBI Taxonomy" id="2014265"/>
    <lineage>
        <taxon>Bacteria</taxon>
        <taxon>Candidatus Gribaldobacteria</taxon>
    </lineage>
</organism>
<dbReference type="PANTHER" id="PTHR21485">
    <property type="entry name" value="HAD SUPERFAMILY MEMBERS CMAS AND KDSC"/>
    <property type="match status" value="1"/>
</dbReference>
<protein>
    <submittedName>
        <fullName evidence="1">Phosphatase</fullName>
    </submittedName>
</protein>
<evidence type="ECO:0000313" key="2">
    <source>
        <dbReference type="Proteomes" id="UP000229364"/>
    </source>
</evidence>
<dbReference type="GO" id="GO:0008781">
    <property type="term" value="F:N-acylneuraminate cytidylyltransferase activity"/>
    <property type="evidence" value="ECO:0007669"/>
    <property type="project" value="TreeGrafter"/>
</dbReference>
<gene>
    <name evidence="1" type="ORF">COX74_02265</name>
</gene>
<dbReference type="InterPro" id="IPR023214">
    <property type="entry name" value="HAD_sf"/>
</dbReference>
<evidence type="ECO:0000313" key="1">
    <source>
        <dbReference type="EMBL" id="PJA01526.1"/>
    </source>
</evidence>
<dbReference type="Pfam" id="PF08282">
    <property type="entry name" value="Hydrolase_3"/>
    <property type="match status" value="1"/>
</dbReference>
<dbReference type="Proteomes" id="UP000229364">
    <property type="component" value="Unassembled WGS sequence"/>
</dbReference>
<dbReference type="AlphaFoldDB" id="A0A2M7VIF9"/>
<dbReference type="EMBL" id="PFPR01000055">
    <property type="protein sequence ID" value="PJA01526.1"/>
    <property type="molecule type" value="Genomic_DNA"/>
</dbReference>
<comment type="caution">
    <text evidence="1">The sequence shown here is derived from an EMBL/GenBank/DDBJ whole genome shotgun (WGS) entry which is preliminary data.</text>
</comment>